<organism evidence="1">
    <name type="scientific">bioreactor metagenome</name>
    <dbReference type="NCBI Taxonomy" id="1076179"/>
    <lineage>
        <taxon>unclassified sequences</taxon>
        <taxon>metagenomes</taxon>
        <taxon>ecological metagenomes</taxon>
    </lineage>
</organism>
<accession>A0A644VPU6</accession>
<evidence type="ECO:0000313" key="1">
    <source>
        <dbReference type="EMBL" id="MPL92552.1"/>
    </source>
</evidence>
<dbReference type="EMBL" id="VSSQ01000362">
    <property type="protein sequence ID" value="MPL92552.1"/>
    <property type="molecule type" value="Genomic_DNA"/>
</dbReference>
<protein>
    <recommendedName>
        <fullName evidence="2">BioF2-like acetyltransferase domain-containing protein</fullName>
    </recommendedName>
</protein>
<evidence type="ECO:0008006" key="2">
    <source>
        <dbReference type="Google" id="ProtNLM"/>
    </source>
</evidence>
<dbReference type="InterPro" id="IPR016181">
    <property type="entry name" value="Acyl_CoA_acyltransferase"/>
</dbReference>
<proteinExistence type="predicted"/>
<dbReference type="Gene3D" id="3.40.630.30">
    <property type="match status" value="1"/>
</dbReference>
<dbReference type="AlphaFoldDB" id="A0A644VPU6"/>
<dbReference type="SUPFAM" id="SSF55729">
    <property type="entry name" value="Acyl-CoA N-acyltransferases (Nat)"/>
    <property type="match status" value="1"/>
</dbReference>
<sequence length="316" mass="37683">MLSNKERYRLLCEERDDIPLFMQAWWMDAACGEKKWDVFLYEENGEKIIASFVYHFVEKLGFKLILNPQLTQVSGLWIDYPQNQKLHKRYSFEKKIIDNFIAHLESLKVDFYSQNFHYSFKNWQPFYWKGFKQTTYYTYQIRDLSNLECIFQSFSTAKQKHIKKENNLQLDFSFTAESFYNFHKKCLLQKNEKITYSQKLFLSIYNEAVKRDKGKIFAIKDKNELHAALFVVWDTNSAYALISAISPQFKNDGSSTKIFWEAIKFITDKTKIFDFEGSMIEGVAQSFQQFGTEQIPYFNIEKSYSRIFSILKAIKK</sequence>
<reference evidence="1" key="1">
    <citation type="submission" date="2019-08" db="EMBL/GenBank/DDBJ databases">
        <authorList>
            <person name="Kucharzyk K."/>
            <person name="Murdoch R.W."/>
            <person name="Higgins S."/>
            <person name="Loffler F."/>
        </authorList>
    </citation>
    <scope>NUCLEOTIDE SEQUENCE</scope>
</reference>
<gene>
    <name evidence="1" type="ORF">SDC9_38661</name>
</gene>
<name>A0A644VPU6_9ZZZZ</name>
<comment type="caution">
    <text evidence="1">The sequence shown here is derived from an EMBL/GenBank/DDBJ whole genome shotgun (WGS) entry which is preliminary data.</text>
</comment>